<keyword evidence="2" id="KW-1185">Reference proteome</keyword>
<dbReference type="EMBL" id="BMJG01000003">
    <property type="protein sequence ID" value="GGC33350.1"/>
    <property type="molecule type" value="Genomic_DNA"/>
</dbReference>
<protein>
    <submittedName>
        <fullName evidence="1">Uncharacterized protein</fullName>
    </submittedName>
</protein>
<reference evidence="2" key="1">
    <citation type="journal article" date="2019" name="Int. J. Syst. Evol. Microbiol.">
        <title>The Global Catalogue of Microorganisms (GCM) 10K type strain sequencing project: providing services to taxonomists for standard genome sequencing and annotation.</title>
        <authorList>
            <consortium name="The Broad Institute Genomics Platform"/>
            <consortium name="The Broad Institute Genome Sequencing Center for Infectious Disease"/>
            <person name="Wu L."/>
            <person name="Ma J."/>
        </authorList>
    </citation>
    <scope>NUCLEOTIDE SEQUENCE [LARGE SCALE GENOMIC DNA]</scope>
    <source>
        <strain evidence="2">CGMCC 1.15472</strain>
    </source>
</reference>
<accession>A0ABQ1M2Q2</accession>
<evidence type="ECO:0000313" key="1">
    <source>
        <dbReference type="EMBL" id="GGC33350.1"/>
    </source>
</evidence>
<organism evidence="1 2">
    <name type="scientific">Brevibacterium sediminis</name>
    <dbReference type="NCBI Taxonomy" id="1857024"/>
    <lineage>
        <taxon>Bacteria</taxon>
        <taxon>Bacillati</taxon>
        <taxon>Actinomycetota</taxon>
        <taxon>Actinomycetes</taxon>
        <taxon>Micrococcales</taxon>
        <taxon>Brevibacteriaceae</taxon>
        <taxon>Brevibacterium</taxon>
    </lineage>
</organism>
<comment type="caution">
    <text evidence="1">The sequence shown here is derived from an EMBL/GenBank/DDBJ whole genome shotgun (WGS) entry which is preliminary data.</text>
</comment>
<sequence>MPRESFAFWRLLILAFGVAVAAGTAGPVWRPSSLAVGTDMVVLRKAVAGVSAGVRAVSVGWDSGRLVELSRTGGPLQ</sequence>
<proteinExistence type="predicted"/>
<evidence type="ECO:0000313" key="2">
    <source>
        <dbReference type="Proteomes" id="UP000632322"/>
    </source>
</evidence>
<name>A0ABQ1M2Q2_9MICO</name>
<dbReference type="Proteomes" id="UP000632322">
    <property type="component" value="Unassembled WGS sequence"/>
</dbReference>
<gene>
    <name evidence="1" type="ORF">GCM10010974_14880</name>
</gene>